<proteinExistence type="predicted"/>
<evidence type="ECO:0000256" key="1">
    <source>
        <dbReference type="ARBA" id="ARBA00022723"/>
    </source>
</evidence>
<keyword evidence="5" id="KW-1185">Reference proteome</keyword>
<dbReference type="PANTHER" id="PTHR45953">
    <property type="entry name" value="IDURONATE 2-SULFATASE"/>
    <property type="match status" value="1"/>
</dbReference>
<dbReference type="GO" id="GO:0005737">
    <property type="term" value="C:cytoplasm"/>
    <property type="evidence" value="ECO:0007669"/>
    <property type="project" value="TreeGrafter"/>
</dbReference>
<protein>
    <submittedName>
        <fullName evidence="4">Sulfatase</fullName>
    </submittedName>
</protein>
<dbReference type="GO" id="GO:0046872">
    <property type="term" value="F:metal ion binding"/>
    <property type="evidence" value="ECO:0007669"/>
    <property type="project" value="UniProtKB-KW"/>
</dbReference>
<evidence type="ECO:0000256" key="2">
    <source>
        <dbReference type="ARBA" id="ARBA00022801"/>
    </source>
</evidence>
<reference evidence="4" key="1">
    <citation type="journal article" date="2020" name="Phytopathology">
        <title>Genome Sequence Resources of Colletotrichum truncatum, C. plurivorum, C. musicola, and C. sojae: Four Species Pathogenic to Soybean (Glycine max).</title>
        <authorList>
            <person name="Rogerio F."/>
            <person name="Boufleur T.R."/>
            <person name="Ciampi-Guillardi M."/>
            <person name="Sukno S.A."/>
            <person name="Thon M.R."/>
            <person name="Massola Junior N.S."/>
            <person name="Baroncelli R."/>
        </authorList>
    </citation>
    <scope>NUCLEOTIDE SEQUENCE</scope>
    <source>
        <strain evidence="4">LFN0074</strain>
    </source>
</reference>
<dbReference type="EMBL" id="WIGM01000001">
    <property type="protein sequence ID" value="KAF6845432.1"/>
    <property type="molecule type" value="Genomic_DNA"/>
</dbReference>
<evidence type="ECO:0000313" key="4">
    <source>
        <dbReference type="EMBL" id="KAF6845432.1"/>
    </source>
</evidence>
<dbReference type="InterPro" id="IPR000917">
    <property type="entry name" value="Sulfatase_N"/>
</dbReference>
<dbReference type="AlphaFoldDB" id="A0A8H6NZF1"/>
<sequence length="542" mass="61545">MTPPPVVHPPHELPPKPSGLKVDKPNFIIFMPDQLRYDSQVLLRPRDVRYGGSNTLLQVVKTPNIDKFAAEGTRFTNCFVQASVCTQSRCSMFTGNYPHVSGHRSLENLIKPWEPNLFRSLKEKGGYHVACLAPRGDTFAPTVTELSLDEYGFLETPEFVPRFAGGQKAEPEDKEDIWKRLFYKGLRNPNEAMDYDDAVVRGALKWLERPPKDKPWVLFMPLIFPHCPFQVEEPYFSMYDRGEMGKPTSPEEKTGYEPRYMKLNRERYGTHRATPEIWAEVMATYYGMISRLDDQFGRVVERAKALGHWDSTVTLFFTDHGEYLGDHGMIEKWPSGLSDSLTHEPLIVGGAGLPKGVVYGEMAEMVDLVPTVLQLAGIGEHFPHCGRSLAEILTGAGKDAETGEVLGHKEYAFTEGGFLVTEEPLLEQAPYPYDIKAALQHEDTTIVGKSVACRDKRWTYVYRLYEPAELYDREGDPGELHNLAEVAGYQDVRRRMEGVVLRWMVASSDFLPWQKDPRFPAVEMESVADQFRKRGGVLEKKE</sequence>
<name>A0A8H6NZF1_9PEZI</name>
<dbReference type="PANTHER" id="PTHR45953:SF1">
    <property type="entry name" value="IDURONATE 2-SULFATASE"/>
    <property type="match status" value="1"/>
</dbReference>
<dbReference type="Proteomes" id="UP000639643">
    <property type="component" value="Unassembled WGS sequence"/>
</dbReference>
<organism evidence="4 5">
    <name type="scientific">Colletotrichum musicola</name>
    <dbReference type="NCBI Taxonomy" id="2175873"/>
    <lineage>
        <taxon>Eukaryota</taxon>
        <taxon>Fungi</taxon>
        <taxon>Dikarya</taxon>
        <taxon>Ascomycota</taxon>
        <taxon>Pezizomycotina</taxon>
        <taxon>Sordariomycetes</taxon>
        <taxon>Hypocreomycetidae</taxon>
        <taxon>Glomerellales</taxon>
        <taxon>Glomerellaceae</taxon>
        <taxon>Colletotrichum</taxon>
        <taxon>Colletotrichum orchidearum species complex</taxon>
    </lineage>
</organism>
<dbReference type="GO" id="GO:0004423">
    <property type="term" value="F:iduronate-2-sulfatase activity"/>
    <property type="evidence" value="ECO:0007669"/>
    <property type="project" value="TreeGrafter"/>
</dbReference>
<dbReference type="Gene3D" id="3.40.720.10">
    <property type="entry name" value="Alkaline Phosphatase, subunit A"/>
    <property type="match status" value="1"/>
</dbReference>
<evidence type="ECO:0000313" key="5">
    <source>
        <dbReference type="Proteomes" id="UP000639643"/>
    </source>
</evidence>
<keyword evidence="1" id="KW-0479">Metal-binding</keyword>
<accession>A0A8H6NZF1</accession>
<dbReference type="Pfam" id="PF00884">
    <property type="entry name" value="Sulfatase"/>
    <property type="match status" value="1"/>
</dbReference>
<dbReference type="CDD" id="cd16150">
    <property type="entry name" value="sulfatase_like"/>
    <property type="match status" value="1"/>
</dbReference>
<dbReference type="SUPFAM" id="SSF53649">
    <property type="entry name" value="Alkaline phosphatase-like"/>
    <property type="match status" value="1"/>
</dbReference>
<evidence type="ECO:0000259" key="3">
    <source>
        <dbReference type="Pfam" id="PF00884"/>
    </source>
</evidence>
<dbReference type="OrthoDB" id="103349at2759"/>
<feature type="domain" description="Sulfatase N-terminal" evidence="3">
    <location>
        <begin position="25"/>
        <end position="378"/>
    </location>
</feature>
<keyword evidence="2" id="KW-0378">Hydrolase</keyword>
<dbReference type="InterPro" id="IPR017850">
    <property type="entry name" value="Alkaline_phosphatase_core_sf"/>
</dbReference>
<comment type="caution">
    <text evidence="4">The sequence shown here is derived from an EMBL/GenBank/DDBJ whole genome shotgun (WGS) entry which is preliminary data.</text>
</comment>
<gene>
    <name evidence="4" type="ORF">CMUS01_00007</name>
</gene>